<name>A0A1L9VMJ1_ASPGL</name>
<gene>
    <name evidence="1" type="ORF">ASPGLDRAFT_46089</name>
</gene>
<proteinExistence type="predicted"/>
<organism evidence="1 2">
    <name type="scientific">Aspergillus glaucus CBS 516.65</name>
    <dbReference type="NCBI Taxonomy" id="1160497"/>
    <lineage>
        <taxon>Eukaryota</taxon>
        <taxon>Fungi</taxon>
        <taxon>Dikarya</taxon>
        <taxon>Ascomycota</taxon>
        <taxon>Pezizomycotina</taxon>
        <taxon>Eurotiomycetes</taxon>
        <taxon>Eurotiomycetidae</taxon>
        <taxon>Eurotiales</taxon>
        <taxon>Aspergillaceae</taxon>
        <taxon>Aspergillus</taxon>
        <taxon>Aspergillus subgen. Aspergillus</taxon>
    </lineage>
</organism>
<keyword evidence="2" id="KW-1185">Reference proteome</keyword>
<dbReference type="EMBL" id="KV878895">
    <property type="protein sequence ID" value="OJJ85125.1"/>
    <property type="molecule type" value="Genomic_DNA"/>
</dbReference>
<sequence>MNQGTSFAVFSGDIDFTSFISNVGFFKDVGLSNASLNGFVSHVQRVGVKVDWAGHHA</sequence>
<accession>A0A1L9VMJ1</accession>
<dbReference type="Proteomes" id="UP000184300">
    <property type="component" value="Unassembled WGS sequence"/>
</dbReference>
<dbReference type="RefSeq" id="XP_022401823.1">
    <property type="nucleotide sequence ID" value="XM_022546380.1"/>
</dbReference>
<dbReference type="VEuPathDB" id="FungiDB:ASPGLDRAFT_46089"/>
<dbReference type="GeneID" id="34462641"/>
<evidence type="ECO:0000313" key="2">
    <source>
        <dbReference type="Proteomes" id="UP000184300"/>
    </source>
</evidence>
<evidence type="ECO:0000313" key="1">
    <source>
        <dbReference type="EMBL" id="OJJ85125.1"/>
    </source>
</evidence>
<protein>
    <submittedName>
        <fullName evidence="1">Uncharacterized protein</fullName>
    </submittedName>
</protein>
<dbReference type="AlphaFoldDB" id="A0A1L9VMJ1"/>
<reference evidence="2" key="1">
    <citation type="journal article" date="2017" name="Genome Biol.">
        <title>Comparative genomics reveals high biological diversity and specific adaptations in the industrially and medically important fungal genus Aspergillus.</title>
        <authorList>
            <person name="de Vries R.P."/>
            <person name="Riley R."/>
            <person name="Wiebenga A."/>
            <person name="Aguilar-Osorio G."/>
            <person name="Amillis S."/>
            <person name="Uchima C.A."/>
            <person name="Anderluh G."/>
            <person name="Asadollahi M."/>
            <person name="Askin M."/>
            <person name="Barry K."/>
            <person name="Battaglia E."/>
            <person name="Bayram O."/>
            <person name="Benocci T."/>
            <person name="Braus-Stromeyer S.A."/>
            <person name="Caldana C."/>
            <person name="Canovas D."/>
            <person name="Cerqueira G.C."/>
            <person name="Chen F."/>
            <person name="Chen W."/>
            <person name="Choi C."/>
            <person name="Clum A."/>
            <person name="Dos Santos R.A."/>
            <person name="Damasio A.R."/>
            <person name="Diallinas G."/>
            <person name="Emri T."/>
            <person name="Fekete E."/>
            <person name="Flipphi M."/>
            <person name="Freyberg S."/>
            <person name="Gallo A."/>
            <person name="Gournas C."/>
            <person name="Habgood R."/>
            <person name="Hainaut M."/>
            <person name="Harispe M.L."/>
            <person name="Henrissat B."/>
            <person name="Hilden K.S."/>
            <person name="Hope R."/>
            <person name="Hossain A."/>
            <person name="Karabika E."/>
            <person name="Karaffa L."/>
            <person name="Karanyi Z."/>
            <person name="Krasevec N."/>
            <person name="Kuo A."/>
            <person name="Kusch H."/>
            <person name="LaButti K."/>
            <person name="Lagendijk E.L."/>
            <person name="Lapidus A."/>
            <person name="Levasseur A."/>
            <person name="Lindquist E."/>
            <person name="Lipzen A."/>
            <person name="Logrieco A.F."/>
            <person name="MacCabe A."/>
            <person name="Maekelae M.R."/>
            <person name="Malavazi I."/>
            <person name="Melin P."/>
            <person name="Meyer V."/>
            <person name="Mielnichuk N."/>
            <person name="Miskei M."/>
            <person name="Molnar A.P."/>
            <person name="Mule G."/>
            <person name="Ngan C.Y."/>
            <person name="Orejas M."/>
            <person name="Orosz E."/>
            <person name="Ouedraogo J.P."/>
            <person name="Overkamp K.M."/>
            <person name="Park H.-S."/>
            <person name="Perrone G."/>
            <person name="Piumi F."/>
            <person name="Punt P.J."/>
            <person name="Ram A.F."/>
            <person name="Ramon A."/>
            <person name="Rauscher S."/>
            <person name="Record E."/>
            <person name="Riano-Pachon D.M."/>
            <person name="Robert V."/>
            <person name="Roehrig J."/>
            <person name="Ruller R."/>
            <person name="Salamov A."/>
            <person name="Salih N.S."/>
            <person name="Samson R.A."/>
            <person name="Sandor E."/>
            <person name="Sanguinetti M."/>
            <person name="Schuetze T."/>
            <person name="Sepcic K."/>
            <person name="Shelest E."/>
            <person name="Sherlock G."/>
            <person name="Sophianopoulou V."/>
            <person name="Squina F.M."/>
            <person name="Sun H."/>
            <person name="Susca A."/>
            <person name="Todd R.B."/>
            <person name="Tsang A."/>
            <person name="Unkles S.E."/>
            <person name="van de Wiele N."/>
            <person name="van Rossen-Uffink D."/>
            <person name="Oliveira J.V."/>
            <person name="Vesth T.C."/>
            <person name="Visser J."/>
            <person name="Yu J.-H."/>
            <person name="Zhou M."/>
            <person name="Andersen M.R."/>
            <person name="Archer D.B."/>
            <person name="Baker S.E."/>
            <person name="Benoit I."/>
            <person name="Brakhage A.A."/>
            <person name="Braus G.H."/>
            <person name="Fischer R."/>
            <person name="Frisvad J.C."/>
            <person name="Goldman G.H."/>
            <person name="Houbraken J."/>
            <person name="Oakley B."/>
            <person name="Pocsi I."/>
            <person name="Scazzocchio C."/>
            <person name="Seiboth B."/>
            <person name="vanKuyk P.A."/>
            <person name="Wortman J."/>
            <person name="Dyer P.S."/>
            <person name="Grigoriev I.V."/>
        </authorList>
    </citation>
    <scope>NUCLEOTIDE SEQUENCE [LARGE SCALE GENOMIC DNA]</scope>
    <source>
        <strain evidence="2">CBS 516.65</strain>
    </source>
</reference>